<proteinExistence type="inferred from homology"/>
<dbReference type="InterPro" id="IPR000183">
    <property type="entry name" value="Orn/DAP/Arg_de-COase"/>
</dbReference>
<dbReference type="EC" id="4.1.1.20" evidence="5 6"/>
<dbReference type="HAMAP" id="MF_02120">
    <property type="entry name" value="LysA"/>
    <property type="match status" value="1"/>
</dbReference>
<evidence type="ECO:0000256" key="6">
    <source>
        <dbReference type="NCBIfam" id="TIGR01048"/>
    </source>
</evidence>
<feature type="binding site" evidence="5">
    <location>
        <position position="281"/>
    </location>
    <ligand>
        <name>substrate</name>
    </ligand>
</feature>
<feature type="binding site" evidence="5">
    <location>
        <position position="242"/>
    </location>
    <ligand>
        <name>pyridoxal 5'-phosphate</name>
        <dbReference type="ChEBI" id="CHEBI:597326"/>
    </ligand>
</feature>
<dbReference type="SUPFAM" id="SSF50621">
    <property type="entry name" value="Alanine racemase C-terminal domain-like"/>
    <property type="match status" value="1"/>
</dbReference>
<dbReference type="InterPro" id="IPR002986">
    <property type="entry name" value="DAP_deCOOHase_LysA"/>
</dbReference>
<dbReference type="Proteomes" id="UP000228945">
    <property type="component" value="Chromosome"/>
</dbReference>
<dbReference type="NCBIfam" id="TIGR01048">
    <property type="entry name" value="lysA"/>
    <property type="match status" value="1"/>
</dbReference>
<dbReference type="EMBL" id="CP024201">
    <property type="protein sequence ID" value="ATQ42219.1"/>
    <property type="molecule type" value="Genomic_DNA"/>
</dbReference>
<evidence type="ECO:0000256" key="8">
    <source>
        <dbReference type="RuleBase" id="RU003738"/>
    </source>
</evidence>
<comment type="catalytic activity">
    <reaction evidence="5 8">
        <text>meso-2,6-diaminopimelate + H(+) = L-lysine + CO2</text>
        <dbReference type="Rhea" id="RHEA:15101"/>
        <dbReference type="ChEBI" id="CHEBI:15378"/>
        <dbReference type="ChEBI" id="CHEBI:16526"/>
        <dbReference type="ChEBI" id="CHEBI:32551"/>
        <dbReference type="ChEBI" id="CHEBI:57791"/>
        <dbReference type="EC" id="4.1.1.20"/>
    </reaction>
</comment>
<dbReference type="Pfam" id="PF00278">
    <property type="entry name" value="Orn_DAP_Arg_deC"/>
    <property type="match status" value="1"/>
</dbReference>
<dbReference type="OrthoDB" id="9802241at2"/>
<dbReference type="UniPathway" id="UPA00034">
    <property type="reaction ID" value="UER00027"/>
</dbReference>
<accession>A0A2D2AW33</accession>
<comment type="cofactor">
    <cofactor evidence="1 5 7 8">
        <name>pyridoxal 5'-phosphate</name>
        <dbReference type="ChEBI" id="CHEBI:597326"/>
    </cofactor>
</comment>
<dbReference type="PANTHER" id="PTHR43727">
    <property type="entry name" value="DIAMINOPIMELATE DECARBOXYLASE"/>
    <property type="match status" value="1"/>
</dbReference>
<dbReference type="AlphaFoldDB" id="A0A2D2AW33"/>
<dbReference type="InterPro" id="IPR022657">
    <property type="entry name" value="De-COase2_CS"/>
</dbReference>
<comment type="function">
    <text evidence="5">Specifically catalyzes the decarboxylation of meso-diaminopimelate (meso-DAP) to L-lysine.</text>
</comment>
<evidence type="ECO:0000256" key="4">
    <source>
        <dbReference type="ARBA" id="ARBA00023239"/>
    </source>
</evidence>
<dbReference type="PANTHER" id="PTHR43727:SF2">
    <property type="entry name" value="GROUP IV DECARBOXYLASE"/>
    <property type="match status" value="1"/>
</dbReference>
<protein>
    <recommendedName>
        <fullName evidence="5 6">Diaminopimelate decarboxylase</fullName>
        <shortName evidence="5">DAP decarboxylase</shortName>
        <shortName evidence="5">DAPDC</shortName>
        <ecNumber evidence="5 6">4.1.1.20</ecNumber>
    </recommendedName>
</protein>
<evidence type="ECO:0000259" key="9">
    <source>
        <dbReference type="Pfam" id="PF00278"/>
    </source>
</evidence>
<feature type="binding site" evidence="5">
    <location>
        <position position="377"/>
    </location>
    <ligand>
        <name>pyridoxal 5'-phosphate</name>
        <dbReference type="ChEBI" id="CHEBI:597326"/>
    </ligand>
</feature>
<dbReference type="PROSITE" id="PS00879">
    <property type="entry name" value="ODR_DC_2_2"/>
    <property type="match status" value="1"/>
</dbReference>
<dbReference type="CDD" id="cd06828">
    <property type="entry name" value="PLPDE_III_DapDC"/>
    <property type="match status" value="1"/>
</dbReference>
<keyword evidence="4 5" id="KW-0456">Lyase</keyword>
<feature type="domain" description="Orn/DAP/Arg decarboxylase 2 N-terminal" evidence="10">
    <location>
        <begin position="36"/>
        <end position="285"/>
    </location>
</feature>
<feature type="modified residue" description="N6-(pyridoxal phosphate)lysine" evidence="5 7">
    <location>
        <position position="63"/>
    </location>
</feature>
<dbReference type="GO" id="GO:0030170">
    <property type="term" value="F:pyridoxal phosphate binding"/>
    <property type="evidence" value="ECO:0007669"/>
    <property type="project" value="UniProtKB-UniRule"/>
</dbReference>
<dbReference type="Gene3D" id="3.20.20.10">
    <property type="entry name" value="Alanine racemase"/>
    <property type="match status" value="1"/>
</dbReference>
<dbReference type="InterPro" id="IPR009006">
    <property type="entry name" value="Ala_racemase/Decarboxylase_C"/>
</dbReference>
<dbReference type="InterPro" id="IPR029066">
    <property type="entry name" value="PLP-binding_barrel"/>
</dbReference>
<name>A0A2D2AW33_9CAUL</name>
<dbReference type="KEGG" id="cmb:CSW64_07205"/>
<dbReference type="PRINTS" id="PR01179">
    <property type="entry name" value="ODADCRBXLASE"/>
</dbReference>
<dbReference type="InterPro" id="IPR022653">
    <property type="entry name" value="De-COase2_pyr-phos_BS"/>
</dbReference>
<feature type="binding site" evidence="5">
    <location>
        <position position="318"/>
    </location>
    <ligand>
        <name>substrate</name>
    </ligand>
</feature>
<evidence type="ECO:0000259" key="10">
    <source>
        <dbReference type="Pfam" id="PF02784"/>
    </source>
</evidence>
<keyword evidence="5 8" id="KW-0457">Lysine biosynthesis</keyword>
<reference evidence="11 12" key="1">
    <citation type="submission" date="2017-10" db="EMBL/GenBank/DDBJ databases">
        <title>Genome sequence of Caulobacter mirabilis FWC38.</title>
        <authorList>
            <person name="Fiebig A."/>
            <person name="Crosson S."/>
        </authorList>
    </citation>
    <scope>NUCLEOTIDE SEQUENCE [LARGE SCALE GENOMIC DNA]</scope>
    <source>
        <strain evidence="11 12">FWC 38</strain>
    </source>
</reference>
<dbReference type="InterPro" id="IPR022644">
    <property type="entry name" value="De-COase2_N"/>
</dbReference>
<dbReference type="Pfam" id="PF02784">
    <property type="entry name" value="Orn_Arg_deC_N"/>
    <property type="match status" value="1"/>
</dbReference>
<evidence type="ECO:0000256" key="7">
    <source>
        <dbReference type="PIRSR" id="PIRSR600183-50"/>
    </source>
</evidence>
<gene>
    <name evidence="5 11" type="primary">lysA</name>
    <name evidence="11" type="ORF">CSW64_07205</name>
</gene>
<comment type="subunit">
    <text evidence="5">Homodimer.</text>
</comment>
<dbReference type="FunFam" id="3.20.20.10:FF:000003">
    <property type="entry name" value="Diaminopimelate decarboxylase"/>
    <property type="match status" value="1"/>
</dbReference>
<feature type="binding site" evidence="5">
    <location>
        <position position="349"/>
    </location>
    <ligand>
        <name>substrate</name>
    </ligand>
</feature>
<feature type="binding site" evidence="5">
    <location>
        <position position="322"/>
    </location>
    <ligand>
        <name>substrate</name>
    </ligand>
</feature>
<organism evidence="11 12">
    <name type="scientific">Caulobacter mirabilis</name>
    <dbReference type="NCBI Taxonomy" id="69666"/>
    <lineage>
        <taxon>Bacteria</taxon>
        <taxon>Pseudomonadati</taxon>
        <taxon>Pseudomonadota</taxon>
        <taxon>Alphaproteobacteria</taxon>
        <taxon>Caulobacterales</taxon>
        <taxon>Caulobacteraceae</taxon>
        <taxon>Caulobacter</taxon>
    </lineage>
</organism>
<feature type="active site" description="Proton donor" evidence="7">
    <location>
        <position position="348"/>
    </location>
</feature>
<feature type="domain" description="Orn/DAP/Arg decarboxylase 2 C-terminal" evidence="9">
    <location>
        <begin position="30"/>
        <end position="375"/>
    </location>
</feature>
<comment type="similarity">
    <text evidence="5">Belongs to the Orn/Lys/Arg decarboxylase class-II family. LysA subfamily.</text>
</comment>
<dbReference type="InterPro" id="IPR022643">
    <property type="entry name" value="De-COase2_C"/>
</dbReference>
<evidence type="ECO:0000256" key="3">
    <source>
        <dbReference type="ARBA" id="ARBA00022898"/>
    </source>
</evidence>
<dbReference type="PRINTS" id="PR01181">
    <property type="entry name" value="DAPDCRBXLASE"/>
</dbReference>
<dbReference type="Gene3D" id="2.40.37.10">
    <property type="entry name" value="Lyase, Ornithine Decarboxylase, Chain A, domain 1"/>
    <property type="match status" value="1"/>
</dbReference>
<feature type="binding site" evidence="5">
    <location>
        <begin position="278"/>
        <end position="281"/>
    </location>
    <ligand>
        <name>pyridoxal 5'-phosphate</name>
        <dbReference type="ChEBI" id="CHEBI:597326"/>
    </ligand>
</feature>
<keyword evidence="12" id="KW-1185">Reference proteome</keyword>
<comment type="pathway">
    <text evidence="5 8">Amino-acid biosynthesis; L-lysine biosynthesis via DAP pathway; L-lysine from DL-2,6-diaminopimelate: step 1/1.</text>
</comment>
<evidence type="ECO:0000256" key="1">
    <source>
        <dbReference type="ARBA" id="ARBA00001933"/>
    </source>
</evidence>
<dbReference type="PROSITE" id="PS00878">
    <property type="entry name" value="ODR_DC_2_1"/>
    <property type="match status" value="1"/>
</dbReference>
<dbReference type="RefSeq" id="WP_099621476.1">
    <property type="nucleotide sequence ID" value="NZ_CP024201.1"/>
</dbReference>
<sequence>MNHFEVRGGELHCEDVPLSRIAAEVGTPVYVYSRATFERHFTVFRDALVQAGVVDPLVAYAVKANSNLSILKLLSALGAGADTVSEGEVRRALAAGVPGERIVFSGVGKTRGEIAFALKAGVSEINVESEPELKLVAQVAEELGLRAPVVFRVNPDVAAGGHAKIATGKAENKFGVSFAEAARLYANASNHPHLNPLGVACHIGSQITDLAPFEAAFSKMVGLVESLRGEGMSVERLDLGGGLGVPYFNQPDPPSPVDYAAMVARVTKGLKDIRLAFEPGRVIAANAGVLLASVIHLHERPEGRKFLVLDAAMNDLIRPAMYDAFHDIRPVKATDAAPVVMDVVGPVCETGDTFTRERALPPLGAGDLVAFMSAGAYGAAMASEYNSRPLVPEVLVDGDRYAVIRKRPSYEEMLADEIPSDWK</sequence>
<evidence type="ECO:0000256" key="5">
    <source>
        <dbReference type="HAMAP-Rule" id="MF_02120"/>
    </source>
</evidence>
<feature type="binding site" evidence="5">
    <location>
        <position position="377"/>
    </location>
    <ligand>
        <name>substrate</name>
    </ligand>
</feature>
<evidence type="ECO:0000256" key="2">
    <source>
        <dbReference type="ARBA" id="ARBA00022793"/>
    </source>
</evidence>
<keyword evidence="2 5" id="KW-0210">Decarboxylase</keyword>
<dbReference type="GO" id="GO:0008836">
    <property type="term" value="F:diaminopimelate decarboxylase activity"/>
    <property type="evidence" value="ECO:0007669"/>
    <property type="project" value="UniProtKB-UniRule"/>
</dbReference>
<keyword evidence="5" id="KW-0028">Amino-acid biosynthesis</keyword>
<dbReference type="GO" id="GO:0009089">
    <property type="term" value="P:lysine biosynthetic process via diaminopimelate"/>
    <property type="evidence" value="ECO:0007669"/>
    <property type="project" value="UniProtKB-UniRule"/>
</dbReference>
<keyword evidence="3 5" id="KW-0663">Pyridoxal phosphate</keyword>
<evidence type="ECO:0000313" key="11">
    <source>
        <dbReference type="EMBL" id="ATQ42219.1"/>
    </source>
</evidence>
<evidence type="ECO:0000313" key="12">
    <source>
        <dbReference type="Proteomes" id="UP000228945"/>
    </source>
</evidence>
<dbReference type="SUPFAM" id="SSF51419">
    <property type="entry name" value="PLP-binding barrel"/>
    <property type="match status" value="1"/>
</dbReference>